<dbReference type="AlphaFoldDB" id="A0A699KHV0"/>
<feature type="compositionally biased region" description="Polar residues" evidence="2">
    <location>
        <begin position="115"/>
        <end position="125"/>
    </location>
</feature>
<dbReference type="EMBL" id="BKCJ010514437">
    <property type="protein sequence ID" value="GFA92043.1"/>
    <property type="molecule type" value="Genomic_DNA"/>
</dbReference>
<evidence type="ECO:0000256" key="2">
    <source>
        <dbReference type="SAM" id="MobiDB-lite"/>
    </source>
</evidence>
<evidence type="ECO:0000256" key="1">
    <source>
        <dbReference type="SAM" id="Coils"/>
    </source>
</evidence>
<name>A0A699KHV0_TANCI</name>
<feature type="compositionally biased region" description="Acidic residues" evidence="2">
    <location>
        <begin position="94"/>
        <end position="103"/>
    </location>
</feature>
<keyword evidence="1" id="KW-0175">Coiled coil</keyword>
<accession>A0A699KHV0</accession>
<feature type="compositionally biased region" description="Basic and acidic residues" evidence="2">
    <location>
        <begin position="105"/>
        <end position="114"/>
    </location>
</feature>
<gene>
    <name evidence="3" type="ORF">Tci_664015</name>
</gene>
<feature type="coiled-coil region" evidence="1">
    <location>
        <begin position="293"/>
        <end position="334"/>
    </location>
</feature>
<organism evidence="3">
    <name type="scientific">Tanacetum cinerariifolium</name>
    <name type="common">Dalmatian daisy</name>
    <name type="synonym">Chrysanthemum cinerariifolium</name>
    <dbReference type="NCBI Taxonomy" id="118510"/>
    <lineage>
        <taxon>Eukaryota</taxon>
        <taxon>Viridiplantae</taxon>
        <taxon>Streptophyta</taxon>
        <taxon>Embryophyta</taxon>
        <taxon>Tracheophyta</taxon>
        <taxon>Spermatophyta</taxon>
        <taxon>Magnoliopsida</taxon>
        <taxon>eudicotyledons</taxon>
        <taxon>Gunneridae</taxon>
        <taxon>Pentapetalae</taxon>
        <taxon>asterids</taxon>
        <taxon>campanulids</taxon>
        <taxon>Asterales</taxon>
        <taxon>Asteraceae</taxon>
        <taxon>Asteroideae</taxon>
        <taxon>Anthemideae</taxon>
        <taxon>Anthemidinae</taxon>
        <taxon>Tanacetum</taxon>
    </lineage>
</organism>
<sequence length="334" mass="38458">MHNDIMAAGSRERPPMLATGRYAQWQSRFLRYVDTKPNKKELRQCIFDGPCYQNEVNDIRAEKLARNANPLTLVAATQQGKEIAKPITPPSESSSEEDKDSDSEQAQRDKDIHINDNQTGQFGNQRTVTIGGARETIENQIVQQTEIQCFNYKEFRNFANECKESKWAKDYAYHKEKMMLCKQEEKGVPLSTEQCDWLNDTDDKLDEQEFEAHYMYMAKIQEVSTVDSGPTFDAKPLEQVQSNDDYNVFANKRQHFEQSKTINDTYVVETVDSNVIPNSSNMCDNEEHAGQNAEEYKDERVVLANLIANLKLDHDENKKRLKQLKKANASLTHE</sequence>
<comment type="caution">
    <text evidence="3">The sequence shown here is derived from an EMBL/GenBank/DDBJ whole genome shotgun (WGS) entry which is preliminary data.</text>
</comment>
<protein>
    <recommendedName>
        <fullName evidence="4">Integrase, catalytic region, zinc finger, CCHC-type, peptidase aspartic, catalytic</fullName>
    </recommendedName>
</protein>
<feature type="region of interest" description="Disordered" evidence="2">
    <location>
        <begin position="77"/>
        <end position="125"/>
    </location>
</feature>
<reference evidence="3" key="1">
    <citation type="journal article" date="2019" name="Sci. Rep.">
        <title>Draft genome of Tanacetum cinerariifolium, the natural source of mosquito coil.</title>
        <authorList>
            <person name="Yamashiro T."/>
            <person name="Shiraishi A."/>
            <person name="Satake H."/>
            <person name="Nakayama K."/>
        </authorList>
    </citation>
    <scope>NUCLEOTIDE SEQUENCE</scope>
</reference>
<evidence type="ECO:0000313" key="3">
    <source>
        <dbReference type="EMBL" id="GFA92043.1"/>
    </source>
</evidence>
<proteinExistence type="predicted"/>
<evidence type="ECO:0008006" key="4">
    <source>
        <dbReference type="Google" id="ProtNLM"/>
    </source>
</evidence>